<dbReference type="GO" id="GO:0005874">
    <property type="term" value="C:microtubule"/>
    <property type="evidence" value="ECO:0007669"/>
    <property type="project" value="UniProtKB-KW"/>
</dbReference>
<dbReference type="Gene3D" id="3.40.50.300">
    <property type="entry name" value="P-loop containing nucleotide triphosphate hydrolases"/>
    <property type="match status" value="2"/>
</dbReference>
<dbReference type="Pfam" id="PF18199">
    <property type="entry name" value="Dynein_C"/>
    <property type="match status" value="1"/>
</dbReference>
<dbReference type="Pfam" id="PF18198">
    <property type="entry name" value="AAA_lid_11"/>
    <property type="match status" value="1"/>
</dbReference>
<name>A0A671K2C3_9TELE</name>
<dbReference type="Gene3D" id="6.10.140.1060">
    <property type="match status" value="1"/>
</dbReference>
<dbReference type="Pfam" id="PF03028">
    <property type="entry name" value="Dynein_heavy"/>
    <property type="match status" value="1"/>
</dbReference>
<evidence type="ECO:0000313" key="5">
    <source>
        <dbReference type="Ensembl" id="ENSSANP00000000646.1"/>
    </source>
</evidence>
<dbReference type="Gene3D" id="1.10.8.1220">
    <property type="match status" value="1"/>
</dbReference>
<feature type="domain" description="Dynein heavy chain AAA lid" evidence="3">
    <location>
        <begin position="616"/>
        <end position="663"/>
    </location>
</feature>
<accession>A0A671K2C3</accession>
<proteinExistence type="predicted"/>
<dbReference type="GO" id="GO:0030286">
    <property type="term" value="C:dynein complex"/>
    <property type="evidence" value="ECO:0007669"/>
    <property type="project" value="UniProtKB-KW"/>
</dbReference>
<keyword evidence="6" id="KW-1185">Reference proteome</keyword>
<dbReference type="PANTHER" id="PTHR22878">
    <property type="entry name" value="DYNEIN HEAVY CHAIN 6, AXONEMAL-LIKE-RELATED"/>
    <property type="match status" value="1"/>
</dbReference>
<dbReference type="GO" id="GO:0005524">
    <property type="term" value="F:ATP binding"/>
    <property type="evidence" value="ECO:0007669"/>
    <property type="project" value="UniProtKB-KW"/>
</dbReference>
<dbReference type="InterPro" id="IPR027417">
    <property type="entry name" value="P-loop_NTPase"/>
</dbReference>
<dbReference type="InterPro" id="IPR042219">
    <property type="entry name" value="AAA_lid_11_sf"/>
</dbReference>
<dbReference type="GO" id="GO:0045505">
    <property type="term" value="F:dynein intermediate chain binding"/>
    <property type="evidence" value="ECO:0007669"/>
    <property type="project" value="InterPro"/>
</dbReference>
<dbReference type="Gene3D" id="1.20.1270.280">
    <property type="match status" value="1"/>
</dbReference>
<protein>
    <recommendedName>
        <fullName evidence="7">Dynein heavy chain ATP-binding dynein motor region domain-containing protein</fullName>
    </recommendedName>
</protein>
<evidence type="ECO:0000259" key="2">
    <source>
        <dbReference type="Pfam" id="PF12781"/>
    </source>
</evidence>
<feature type="domain" description="Dynein heavy chain region D6 P-loop" evidence="1">
    <location>
        <begin position="485"/>
        <end position="596"/>
    </location>
</feature>
<evidence type="ECO:0008006" key="7">
    <source>
        <dbReference type="Google" id="ProtNLM"/>
    </source>
</evidence>
<dbReference type="InterPro" id="IPR041658">
    <property type="entry name" value="AAA_lid_11"/>
</dbReference>
<dbReference type="InterPro" id="IPR004273">
    <property type="entry name" value="Dynein_heavy_D6_P-loop"/>
</dbReference>
<dbReference type="Proteomes" id="UP000472260">
    <property type="component" value="Unassembled WGS sequence"/>
</dbReference>
<dbReference type="Gene3D" id="1.10.8.720">
    <property type="entry name" value="Region D6 of dynein motor"/>
    <property type="match status" value="1"/>
</dbReference>
<dbReference type="GO" id="GO:0051959">
    <property type="term" value="F:dynein light intermediate chain binding"/>
    <property type="evidence" value="ECO:0007669"/>
    <property type="project" value="InterPro"/>
</dbReference>
<dbReference type="Pfam" id="PF12781">
    <property type="entry name" value="AAA_9"/>
    <property type="match status" value="1"/>
</dbReference>
<feature type="domain" description="Dynein heavy chain ATP-binding dynein motor region" evidence="2">
    <location>
        <begin position="37"/>
        <end position="240"/>
    </location>
</feature>
<dbReference type="PANTHER" id="PTHR22878:SF66">
    <property type="entry name" value="DYNEIN AXONEMAL HEAVY CHAIN 7"/>
    <property type="match status" value="1"/>
</dbReference>
<dbReference type="AlphaFoldDB" id="A0A671K2C3"/>
<sequence>MKLTDEEWIDMCKTRGIPCSKNMSLMNSLGEIFKMLVVCSNARRWPLMIDPQGQANKWLKNMEISNSLHVIKLSDADFVRTLENCIQCGTPVLLENVGEELDPILELLLLKQTFKQGGIVCIRLGDSTIEYAPDFRFYITTKLRNPHYLPEISVKVTLLNFMITPEGMQDQLLGIVVARERPDLEEEKQALIIQGAENKRQLKEIEDKILEVLSASEGNIVEDETAVQILSSSKVLANEISEKQAIAEVTELKIDQTRLGYTPIAVHSAILFFSIADLANIELMYQYSLTWFINLFILSIDNSQKSDILEQRYYRSLQILYLNCDHCTCLLYVNVCRSLFEKDKLLFSFCLNVNLLKHNKLEWRFLLTGGVGLDNPNLNPCTWLPKTSRDEICRLDEMECFKGLWKDLEHQIFHFMVCVCVLQDPHHTVFPSEWQEKLGQFQRIPRVCPSQIVPMVQEFVSDNLGQQFIEVPPFNLSTAIADSRCCAPLIFILSPGSDPMAALLKSGEEQGFTDNRLTSQSLGQGQGPIAMSMIETGVKERTWVVLQNCHLANSCGSPSPPELNPDTTHPDFRLWLTSYPSPNFPVAVLQNGVKMTNEAPKGLKVASVCVCFQAVFKKLLFSLCFFHALTQEKRKFGPLGWNIPYKFNETDLRISVSAATHVLGPYNSYIQYTKTLPLNPSPEVFGMNYYNDLFDVCNCLSTFFCSISPSQSRSSGGSATSSDDMVYEVAADILNKLPQDFDTDAAMCKYPTSYNQSMSTVLVQEIQQTPPDHPEFVCQHPEGHQGQNISKTTVKVQHFYRSCCQVFFLSGLSTN</sequence>
<dbReference type="InterPro" id="IPR026983">
    <property type="entry name" value="DHC"/>
</dbReference>
<reference evidence="5" key="1">
    <citation type="submission" date="2025-08" db="UniProtKB">
        <authorList>
            <consortium name="Ensembl"/>
        </authorList>
    </citation>
    <scope>IDENTIFICATION</scope>
</reference>
<evidence type="ECO:0000259" key="3">
    <source>
        <dbReference type="Pfam" id="PF18198"/>
    </source>
</evidence>
<organism evidence="5 6">
    <name type="scientific">Sinocyclocheilus anshuiensis</name>
    <dbReference type="NCBI Taxonomy" id="1608454"/>
    <lineage>
        <taxon>Eukaryota</taxon>
        <taxon>Metazoa</taxon>
        <taxon>Chordata</taxon>
        <taxon>Craniata</taxon>
        <taxon>Vertebrata</taxon>
        <taxon>Euteleostomi</taxon>
        <taxon>Actinopterygii</taxon>
        <taxon>Neopterygii</taxon>
        <taxon>Teleostei</taxon>
        <taxon>Ostariophysi</taxon>
        <taxon>Cypriniformes</taxon>
        <taxon>Cyprinidae</taxon>
        <taxon>Cyprininae</taxon>
        <taxon>Sinocyclocheilus</taxon>
    </lineage>
</organism>
<evidence type="ECO:0000259" key="1">
    <source>
        <dbReference type="Pfam" id="PF03028"/>
    </source>
</evidence>
<evidence type="ECO:0000259" key="4">
    <source>
        <dbReference type="Pfam" id="PF18199"/>
    </source>
</evidence>
<dbReference type="InterPro" id="IPR035706">
    <property type="entry name" value="AAA_9"/>
</dbReference>
<dbReference type="Ensembl" id="ENSSANT00000000714.1">
    <property type="protein sequence ID" value="ENSSANP00000000646.1"/>
    <property type="gene ID" value="ENSSANG00000000429.1"/>
</dbReference>
<reference evidence="5" key="2">
    <citation type="submission" date="2025-09" db="UniProtKB">
        <authorList>
            <consortium name="Ensembl"/>
        </authorList>
    </citation>
    <scope>IDENTIFICATION</scope>
</reference>
<dbReference type="GO" id="GO:0007018">
    <property type="term" value="P:microtubule-based movement"/>
    <property type="evidence" value="ECO:0007669"/>
    <property type="project" value="InterPro"/>
</dbReference>
<feature type="domain" description="Dynein heavy chain C-terminal" evidence="4">
    <location>
        <begin position="702"/>
        <end position="768"/>
    </location>
</feature>
<dbReference type="GO" id="GO:0005930">
    <property type="term" value="C:axoneme"/>
    <property type="evidence" value="ECO:0007669"/>
    <property type="project" value="UniProtKB-SubCell"/>
</dbReference>
<dbReference type="InterPro" id="IPR041228">
    <property type="entry name" value="Dynein_C"/>
</dbReference>
<evidence type="ECO:0000313" key="6">
    <source>
        <dbReference type="Proteomes" id="UP000472260"/>
    </source>
</evidence>
<dbReference type="GO" id="GO:0008569">
    <property type="term" value="F:minus-end-directed microtubule motor activity"/>
    <property type="evidence" value="ECO:0007669"/>
    <property type="project" value="InterPro"/>
</dbReference>